<feature type="compositionally biased region" description="Polar residues" evidence="1">
    <location>
        <begin position="39"/>
        <end position="49"/>
    </location>
</feature>
<reference evidence="2" key="1">
    <citation type="submission" date="2019-03" db="EMBL/GenBank/DDBJ databases">
        <title>Improved annotation for the trematode Fasciola hepatica.</title>
        <authorList>
            <person name="Choi Y.-J."/>
            <person name="Martin J."/>
            <person name="Mitreva M."/>
        </authorList>
    </citation>
    <scope>NUCLEOTIDE SEQUENCE [LARGE SCALE GENOMIC DNA]</scope>
</reference>
<feature type="compositionally biased region" description="Polar residues" evidence="1">
    <location>
        <begin position="206"/>
        <end position="235"/>
    </location>
</feature>
<name>A0A4E0QYZ7_FASHE</name>
<evidence type="ECO:0000313" key="3">
    <source>
        <dbReference type="Proteomes" id="UP000230066"/>
    </source>
</evidence>
<feature type="compositionally biased region" description="Polar residues" evidence="1">
    <location>
        <begin position="1"/>
        <end position="16"/>
    </location>
</feature>
<evidence type="ECO:0000256" key="1">
    <source>
        <dbReference type="SAM" id="MobiDB-lite"/>
    </source>
</evidence>
<keyword evidence="3" id="KW-1185">Reference proteome</keyword>
<gene>
    <name evidence="2" type="ORF">D915_010899</name>
</gene>
<dbReference type="AlphaFoldDB" id="A0A4E0QYZ7"/>
<feature type="region of interest" description="Disordered" evidence="1">
    <location>
        <begin position="93"/>
        <end position="157"/>
    </location>
</feature>
<organism evidence="2 3">
    <name type="scientific">Fasciola hepatica</name>
    <name type="common">Liver fluke</name>
    <dbReference type="NCBI Taxonomy" id="6192"/>
    <lineage>
        <taxon>Eukaryota</taxon>
        <taxon>Metazoa</taxon>
        <taxon>Spiralia</taxon>
        <taxon>Lophotrochozoa</taxon>
        <taxon>Platyhelminthes</taxon>
        <taxon>Trematoda</taxon>
        <taxon>Digenea</taxon>
        <taxon>Plagiorchiida</taxon>
        <taxon>Echinostomata</taxon>
        <taxon>Echinostomatoidea</taxon>
        <taxon>Fasciolidae</taxon>
        <taxon>Fasciola</taxon>
    </lineage>
</organism>
<sequence length="342" mass="36962">MSRTCARQQRMRQQILNEERMSHADEASVRPSGERRSSGSKLIISSPTPTAHPFMNHTNPVSQSTLLSDPNSTRNLNQPVQSAGASALLAFLSGSDHRPPTQMSNANASQPPRQTSAPQQQQQGQEQQQQQQPSSHAAQNKTSSSQLPPSILVSPRPGKLNGIAVRVDTTTISVLSGSASSENSALYSANTNSSANGDNGEVVDSSAPSRDSSGMLSNQICSVSDESGPSSTRSSDPGPHRSNKLLPVDIRTMDLESTVSPVSSDLNSVSLRHFHLVAPYRISQSSVWLNLINLNLSLPMYHKAKYMLNSTTLSESNCSVKKKYSNCAVLQHLCYFKNCRDC</sequence>
<feature type="region of interest" description="Disordered" evidence="1">
    <location>
        <begin position="1"/>
        <end position="78"/>
    </location>
</feature>
<accession>A0A4E0QYZ7</accession>
<comment type="caution">
    <text evidence="2">The sequence shown here is derived from an EMBL/GenBank/DDBJ whole genome shotgun (WGS) entry which is preliminary data.</text>
</comment>
<feature type="region of interest" description="Disordered" evidence="1">
    <location>
        <begin position="190"/>
        <end position="245"/>
    </location>
</feature>
<feature type="compositionally biased region" description="Low complexity" evidence="1">
    <location>
        <begin position="108"/>
        <end position="139"/>
    </location>
</feature>
<dbReference type="EMBL" id="JXXN02010267">
    <property type="protein sequence ID" value="THD18541.1"/>
    <property type="molecule type" value="Genomic_DNA"/>
</dbReference>
<protein>
    <submittedName>
        <fullName evidence="2">Uncharacterized protein</fullName>
    </submittedName>
</protein>
<feature type="compositionally biased region" description="Basic and acidic residues" evidence="1">
    <location>
        <begin position="17"/>
        <end position="37"/>
    </location>
</feature>
<proteinExistence type="predicted"/>
<dbReference type="Proteomes" id="UP000230066">
    <property type="component" value="Unassembled WGS sequence"/>
</dbReference>
<evidence type="ECO:0000313" key="2">
    <source>
        <dbReference type="EMBL" id="THD18541.1"/>
    </source>
</evidence>
<feature type="compositionally biased region" description="Polar residues" evidence="1">
    <location>
        <begin position="56"/>
        <end position="78"/>
    </location>
</feature>